<evidence type="ECO:0000313" key="2">
    <source>
        <dbReference type="EMBL" id="ORZ35478.1"/>
    </source>
</evidence>
<proteinExistence type="predicted"/>
<accession>A0A1Y2HLL0</accession>
<dbReference type="AlphaFoldDB" id="A0A1Y2HLL0"/>
<organism evidence="2 3">
    <name type="scientific">Catenaria anguillulae PL171</name>
    <dbReference type="NCBI Taxonomy" id="765915"/>
    <lineage>
        <taxon>Eukaryota</taxon>
        <taxon>Fungi</taxon>
        <taxon>Fungi incertae sedis</taxon>
        <taxon>Blastocladiomycota</taxon>
        <taxon>Blastocladiomycetes</taxon>
        <taxon>Blastocladiales</taxon>
        <taxon>Catenariaceae</taxon>
        <taxon>Catenaria</taxon>
    </lineage>
</organism>
<protein>
    <submittedName>
        <fullName evidence="2">Uncharacterized protein</fullName>
    </submittedName>
</protein>
<evidence type="ECO:0000313" key="3">
    <source>
        <dbReference type="Proteomes" id="UP000193411"/>
    </source>
</evidence>
<comment type="caution">
    <text evidence="2">The sequence shown here is derived from an EMBL/GenBank/DDBJ whole genome shotgun (WGS) entry which is preliminary data.</text>
</comment>
<evidence type="ECO:0000256" key="1">
    <source>
        <dbReference type="SAM" id="MobiDB-lite"/>
    </source>
</evidence>
<keyword evidence="3" id="KW-1185">Reference proteome</keyword>
<gene>
    <name evidence="2" type="ORF">BCR44DRAFT_27857</name>
</gene>
<dbReference type="Proteomes" id="UP000193411">
    <property type="component" value="Unassembled WGS sequence"/>
</dbReference>
<feature type="compositionally biased region" description="Polar residues" evidence="1">
    <location>
        <begin position="22"/>
        <end position="31"/>
    </location>
</feature>
<feature type="region of interest" description="Disordered" evidence="1">
    <location>
        <begin position="1"/>
        <end position="34"/>
    </location>
</feature>
<feature type="region of interest" description="Disordered" evidence="1">
    <location>
        <begin position="112"/>
        <end position="132"/>
    </location>
</feature>
<sequence length="219" mass="24324">MNYSAMDTTNTGIPPPPFKTTLPHTSTSPESGLSPPLPIEIVESILLYVPHRFPLRKIELSVFSNDSPAMHDQMHTDCISALNVVVLPPSAFQVFIPRLPIIACTTSLRTRSASAPNTNSDDDSHSGEESDLDPVAVPEWLSEVKHGYCLDLARENGHEHESSRFVNQYENVTILEDWNGLGRFIPVDETIAIFRASAQCRNSAMINWWKTACTTFDSL</sequence>
<name>A0A1Y2HLL0_9FUNG</name>
<dbReference type="EMBL" id="MCFL01000022">
    <property type="protein sequence ID" value="ORZ35478.1"/>
    <property type="molecule type" value="Genomic_DNA"/>
</dbReference>
<feature type="compositionally biased region" description="Polar residues" evidence="1">
    <location>
        <begin position="1"/>
        <end position="12"/>
    </location>
</feature>
<reference evidence="2 3" key="1">
    <citation type="submission" date="2016-07" db="EMBL/GenBank/DDBJ databases">
        <title>Pervasive Adenine N6-methylation of Active Genes in Fungi.</title>
        <authorList>
            <consortium name="DOE Joint Genome Institute"/>
            <person name="Mondo S.J."/>
            <person name="Dannebaum R.O."/>
            <person name="Kuo R.C."/>
            <person name="Labutti K."/>
            <person name="Haridas S."/>
            <person name="Kuo A."/>
            <person name="Salamov A."/>
            <person name="Ahrendt S.R."/>
            <person name="Lipzen A."/>
            <person name="Sullivan W."/>
            <person name="Andreopoulos W.B."/>
            <person name="Clum A."/>
            <person name="Lindquist E."/>
            <person name="Daum C."/>
            <person name="Ramamoorthy G.K."/>
            <person name="Gryganskyi A."/>
            <person name="Culley D."/>
            <person name="Magnuson J.K."/>
            <person name="James T.Y."/>
            <person name="O'Malley M.A."/>
            <person name="Stajich J.E."/>
            <person name="Spatafora J.W."/>
            <person name="Visel A."/>
            <person name="Grigoriev I.V."/>
        </authorList>
    </citation>
    <scope>NUCLEOTIDE SEQUENCE [LARGE SCALE GENOMIC DNA]</scope>
    <source>
        <strain evidence="2 3">PL171</strain>
    </source>
</reference>